<gene>
    <name evidence="3" type="ORF">HHL10_17635</name>
</gene>
<evidence type="ECO:0000313" key="3">
    <source>
        <dbReference type="EMBL" id="NML16805.1"/>
    </source>
</evidence>
<comment type="caution">
    <text evidence="3">The sequence shown here is derived from an EMBL/GenBank/DDBJ whole genome shotgun (WGS) entry which is preliminary data.</text>
</comment>
<name>A0A848FDC7_9BURK</name>
<dbReference type="PROSITE" id="PS51898">
    <property type="entry name" value="TYR_RECOMBINASE"/>
    <property type="match status" value="1"/>
</dbReference>
<keyword evidence="4" id="KW-1185">Reference proteome</keyword>
<dbReference type="InterPro" id="IPR013762">
    <property type="entry name" value="Integrase-like_cat_sf"/>
</dbReference>
<evidence type="ECO:0000259" key="2">
    <source>
        <dbReference type="PROSITE" id="PS51898"/>
    </source>
</evidence>
<dbReference type="Proteomes" id="UP000574067">
    <property type="component" value="Unassembled WGS sequence"/>
</dbReference>
<proteinExistence type="predicted"/>
<evidence type="ECO:0000256" key="1">
    <source>
        <dbReference type="ARBA" id="ARBA00023172"/>
    </source>
</evidence>
<dbReference type="AlphaFoldDB" id="A0A848FDC7"/>
<protein>
    <recommendedName>
        <fullName evidence="2">Tyr recombinase domain-containing protein</fullName>
    </recommendedName>
</protein>
<dbReference type="GO" id="GO:0015074">
    <property type="term" value="P:DNA integration"/>
    <property type="evidence" value="ECO:0007669"/>
    <property type="project" value="InterPro"/>
</dbReference>
<sequence length="328" mass="36169">MNADTPPPTDAERWQADPVGMSLPKLSPRSRQLYTTYWLAWRRFLAGREVPLEAASAIEAVAFLAGERLNPTTQARYRRVLGQVHAGGVLCGALPPGNPFEDLGNEVPRREQPRSVAFTPPERALLLRRLEGWHPLDVQPQRDRLLISLLLSEGFTLSETAAAKVEHLSRGEDGVWSLEIGGPRRSQWRTLQLSELTADALQAWLPRLPKPETPLIPALPGMRGPLSRQPAFRAVQAFLNQALQDGVLRRLPGDTGPAALRNSAIVAWLSEGVPHAEVLRRAGLQRLDALDRLAPMLDDRTRDALYQTHRVQDAAGVPHGPLEPAGEP</sequence>
<reference evidence="3 4" key="1">
    <citation type="submission" date="2020-04" db="EMBL/GenBank/DDBJ databases">
        <title>Azohydromonas sp. isolated from soil.</title>
        <authorList>
            <person name="Dahal R.H."/>
        </authorList>
    </citation>
    <scope>NUCLEOTIDE SEQUENCE [LARGE SCALE GENOMIC DNA]</scope>
    <source>
        <strain evidence="3 4">G-1-1-14</strain>
    </source>
</reference>
<dbReference type="InterPro" id="IPR011010">
    <property type="entry name" value="DNA_brk_join_enz"/>
</dbReference>
<organism evidence="3 4">
    <name type="scientific">Azohydromonas caseinilytica</name>
    <dbReference type="NCBI Taxonomy" id="2728836"/>
    <lineage>
        <taxon>Bacteria</taxon>
        <taxon>Pseudomonadati</taxon>
        <taxon>Pseudomonadota</taxon>
        <taxon>Betaproteobacteria</taxon>
        <taxon>Burkholderiales</taxon>
        <taxon>Sphaerotilaceae</taxon>
        <taxon>Azohydromonas</taxon>
    </lineage>
</organism>
<evidence type="ECO:0000313" key="4">
    <source>
        <dbReference type="Proteomes" id="UP000574067"/>
    </source>
</evidence>
<dbReference type="GO" id="GO:0003677">
    <property type="term" value="F:DNA binding"/>
    <property type="evidence" value="ECO:0007669"/>
    <property type="project" value="InterPro"/>
</dbReference>
<keyword evidence="1" id="KW-0233">DNA recombination</keyword>
<dbReference type="SUPFAM" id="SSF56349">
    <property type="entry name" value="DNA breaking-rejoining enzymes"/>
    <property type="match status" value="1"/>
</dbReference>
<accession>A0A848FDC7</accession>
<feature type="domain" description="Tyr recombinase" evidence="2">
    <location>
        <begin position="113"/>
        <end position="319"/>
    </location>
</feature>
<dbReference type="RefSeq" id="WP_169161712.1">
    <property type="nucleotide sequence ID" value="NZ_JABBFW010000013.1"/>
</dbReference>
<dbReference type="Gene3D" id="1.10.443.10">
    <property type="entry name" value="Intergrase catalytic core"/>
    <property type="match status" value="1"/>
</dbReference>
<dbReference type="EMBL" id="JABBFW010000013">
    <property type="protein sequence ID" value="NML16805.1"/>
    <property type="molecule type" value="Genomic_DNA"/>
</dbReference>
<dbReference type="GO" id="GO:0006310">
    <property type="term" value="P:DNA recombination"/>
    <property type="evidence" value="ECO:0007669"/>
    <property type="project" value="UniProtKB-KW"/>
</dbReference>
<dbReference type="InterPro" id="IPR002104">
    <property type="entry name" value="Integrase_catalytic"/>
</dbReference>